<dbReference type="InterPro" id="IPR036910">
    <property type="entry name" value="HMG_box_dom_sf"/>
</dbReference>
<dbReference type="PROSITE" id="PS50118">
    <property type="entry name" value="HMG_BOX_2"/>
    <property type="match status" value="1"/>
</dbReference>
<keyword evidence="2" id="KW-0539">Nucleus</keyword>
<evidence type="ECO:0000256" key="1">
    <source>
        <dbReference type="ARBA" id="ARBA00023125"/>
    </source>
</evidence>
<feature type="region of interest" description="Disordered" evidence="3">
    <location>
        <begin position="1"/>
        <end position="222"/>
    </location>
</feature>
<evidence type="ECO:0000259" key="4">
    <source>
        <dbReference type="PROSITE" id="PS50118"/>
    </source>
</evidence>
<feature type="compositionally biased region" description="Gly residues" evidence="3">
    <location>
        <begin position="372"/>
        <end position="384"/>
    </location>
</feature>
<feature type="DNA-binding region" description="HMG box" evidence="2">
    <location>
        <begin position="403"/>
        <end position="471"/>
    </location>
</feature>
<evidence type="ECO:0000313" key="5">
    <source>
        <dbReference type="EMBL" id="KAG9323969.1"/>
    </source>
</evidence>
<evidence type="ECO:0000313" key="6">
    <source>
        <dbReference type="Proteomes" id="UP000717515"/>
    </source>
</evidence>
<keyword evidence="1 2" id="KW-0238">DNA-binding</keyword>
<feature type="region of interest" description="Disordered" evidence="3">
    <location>
        <begin position="370"/>
        <end position="391"/>
    </location>
</feature>
<dbReference type="Gene3D" id="1.10.30.10">
    <property type="entry name" value="High mobility group box domain"/>
    <property type="match status" value="1"/>
</dbReference>
<feature type="compositionally biased region" description="Polar residues" evidence="3">
    <location>
        <begin position="68"/>
        <end position="78"/>
    </location>
</feature>
<dbReference type="GO" id="GO:0005634">
    <property type="term" value="C:nucleus"/>
    <property type="evidence" value="ECO:0007669"/>
    <property type="project" value="UniProtKB-UniRule"/>
</dbReference>
<feature type="compositionally biased region" description="Low complexity" evidence="3">
    <location>
        <begin position="475"/>
        <end position="490"/>
    </location>
</feature>
<dbReference type="InterPro" id="IPR009071">
    <property type="entry name" value="HMG_box_dom"/>
</dbReference>
<dbReference type="InterPro" id="IPR050342">
    <property type="entry name" value="HMGB"/>
</dbReference>
<name>A0A9P8A7V4_MORAP</name>
<proteinExistence type="predicted"/>
<sequence>MSSDMASPPIQFDSDPSLMAGNTAPGPGYGGYQNLYGNMNGSNMNFSHAGSYAVPSPATPPSLPPMHNNGTYAPNGNFQFPYHTGDATGSAAPPSTGAAVSASTAPLSTPTGAGPQQPSDGAQHSPHAQQQAQSHQLTPPQQHPQTPQQQQQQHQTLQRQAHQPVNTTTQSPYQPSPQAHHPGMSNLMHTHPIYPADGRYDSRLQQQQQQQQQRYMDPNMSAPMLGRNGSRSGDMPWTQPNGMMPDLLGANHPGAVRNMAGPQGRMPTKQAGLGGLNGMGGMNMNGMNGMGGMGLGMPGMPMSPMGGPGDRMGGWPGGMVGAPTSPYGHGPHGQQPLQHQQQFHHLQQHPYQQAPHLLQHQQGLQQHLGLHGRQGMGPAPGGGISKKKSKRPVIPVVKDKNCPKRPRNSYIFFTLMKRDDIKKKHPEFKPTEITKMLGEEWQKLSESEKESYGTMAENDKKRYQTEMETYDANGGAAGAAAAAANEAGQVQNGGVGNGPPGPGGDLGGDHWRG</sequence>
<accession>A0A9P8A7V4</accession>
<feature type="compositionally biased region" description="Polar residues" evidence="3">
    <location>
        <begin position="165"/>
        <end position="177"/>
    </location>
</feature>
<evidence type="ECO:0000256" key="3">
    <source>
        <dbReference type="SAM" id="MobiDB-lite"/>
    </source>
</evidence>
<gene>
    <name evidence="5" type="ORF">KVV02_003240</name>
</gene>
<feature type="compositionally biased region" description="Gly residues" evidence="3">
    <location>
        <begin position="491"/>
        <end position="506"/>
    </location>
</feature>
<dbReference type="AlphaFoldDB" id="A0A9P8A7V4"/>
<feature type="compositionally biased region" description="Low complexity" evidence="3">
    <location>
        <begin position="122"/>
        <end position="164"/>
    </location>
</feature>
<dbReference type="GO" id="GO:0003677">
    <property type="term" value="F:DNA binding"/>
    <property type="evidence" value="ECO:0007669"/>
    <property type="project" value="UniProtKB-UniRule"/>
</dbReference>
<feature type="compositionally biased region" description="Polar residues" evidence="3">
    <location>
        <begin position="35"/>
        <end position="48"/>
    </location>
</feature>
<protein>
    <recommendedName>
        <fullName evidence="4">HMG box domain-containing protein</fullName>
    </recommendedName>
</protein>
<feature type="compositionally biased region" description="Polar residues" evidence="3">
    <location>
        <begin position="101"/>
        <end position="120"/>
    </location>
</feature>
<evidence type="ECO:0000256" key="2">
    <source>
        <dbReference type="PROSITE-ProRule" id="PRU00267"/>
    </source>
</evidence>
<dbReference type="SMART" id="SM00398">
    <property type="entry name" value="HMG"/>
    <property type="match status" value="1"/>
</dbReference>
<dbReference type="SUPFAM" id="SSF47095">
    <property type="entry name" value="HMG-box"/>
    <property type="match status" value="1"/>
</dbReference>
<feature type="domain" description="HMG box" evidence="4">
    <location>
        <begin position="403"/>
        <end position="471"/>
    </location>
</feature>
<dbReference type="PANTHER" id="PTHR48112:SF22">
    <property type="entry name" value="MITOCHONDRIAL TRANSCRIPTION FACTOR A, ISOFORM B"/>
    <property type="match status" value="1"/>
</dbReference>
<dbReference type="EMBL" id="JAIFTL010000082">
    <property type="protein sequence ID" value="KAG9323969.1"/>
    <property type="molecule type" value="Genomic_DNA"/>
</dbReference>
<dbReference type="Pfam" id="PF00505">
    <property type="entry name" value="HMG_box"/>
    <property type="match status" value="1"/>
</dbReference>
<comment type="caution">
    <text evidence="5">The sequence shown here is derived from an EMBL/GenBank/DDBJ whole genome shotgun (WGS) entry which is preliminary data.</text>
</comment>
<organism evidence="5 6">
    <name type="scientific">Mortierella alpina</name>
    <name type="common">Oleaginous fungus</name>
    <name type="synonym">Mortierella renispora</name>
    <dbReference type="NCBI Taxonomy" id="64518"/>
    <lineage>
        <taxon>Eukaryota</taxon>
        <taxon>Fungi</taxon>
        <taxon>Fungi incertae sedis</taxon>
        <taxon>Mucoromycota</taxon>
        <taxon>Mortierellomycotina</taxon>
        <taxon>Mortierellomycetes</taxon>
        <taxon>Mortierellales</taxon>
        <taxon>Mortierellaceae</taxon>
        <taxon>Mortierella</taxon>
    </lineage>
</organism>
<dbReference type="PANTHER" id="PTHR48112">
    <property type="entry name" value="HIGH MOBILITY GROUP PROTEIN DSP1"/>
    <property type="match status" value="1"/>
</dbReference>
<feature type="region of interest" description="Disordered" evidence="3">
    <location>
        <begin position="475"/>
        <end position="513"/>
    </location>
</feature>
<dbReference type="Proteomes" id="UP000717515">
    <property type="component" value="Unassembled WGS sequence"/>
</dbReference>
<reference evidence="5" key="1">
    <citation type="submission" date="2021-07" db="EMBL/GenBank/DDBJ databases">
        <title>Draft genome of Mortierella alpina, strain LL118, isolated from an aspen leaf litter sample.</title>
        <authorList>
            <person name="Yang S."/>
            <person name="Vinatzer B.A."/>
        </authorList>
    </citation>
    <scope>NUCLEOTIDE SEQUENCE</scope>
    <source>
        <strain evidence="5">LL118</strain>
    </source>
</reference>